<feature type="compositionally biased region" description="Polar residues" evidence="2">
    <location>
        <begin position="1087"/>
        <end position="1097"/>
    </location>
</feature>
<keyword evidence="1" id="KW-0175">Coiled coil</keyword>
<dbReference type="HOGENOM" id="CLU_005577_1_0_1"/>
<dbReference type="GO" id="GO:0051293">
    <property type="term" value="P:establishment of spindle localization"/>
    <property type="evidence" value="ECO:0007669"/>
    <property type="project" value="TreeGrafter"/>
</dbReference>
<organism evidence="3 4">
    <name type="scientific">Aspergillus oryzae (strain ATCC 42149 / RIB 40)</name>
    <name type="common">Yellow koji mold</name>
    <dbReference type="NCBI Taxonomy" id="510516"/>
    <lineage>
        <taxon>Eukaryota</taxon>
        <taxon>Fungi</taxon>
        <taxon>Dikarya</taxon>
        <taxon>Ascomycota</taxon>
        <taxon>Pezizomycotina</taxon>
        <taxon>Eurotiomycetes</taxon>
        <taxon>Eurotiomycetidae</taxon>
        <taxon>Eurotiales</taxon>
        <taxon>Aspergillaceae</taxon>
        <taxon>Aspergillus</taxon>
        <taxon>Aspergillus subgen. Circumdati</taxon>
    </lineage>
</organism>
<accession>Q2ULQ5</accession>
<protein>
    <submittedName>
        <fullName evidence="3">DNA, SC003</fullName>
    </submittedName>
</protein>
<sequence>MLPPTVSTYSVKTFHIPPPPDLVALRKDLRDALDEAGKIMETIGSEKEPPRNMKPPRINVDELSDTDDSRSKMLAGATPLGWHEIQGMRILDPFTLLQQHKQTRAVAPSLRTMFTTSTVTTAPTHPDSGPKTPTTSSLSQLLSSPPPPPPPAVAVSPPENSSPRRIKSKSSLRSLRSLGSSLHDDDLDDFHDQAGSDKSLIRPSILRRLSPGLAARVKLLDGSHRNATPTRNPGAVGRIPEEHIKELDNRNKDLSIKIEKRGRSWNAIHLGGKGRRPQQIESTYLEVHDPDTELPSPVESESVEPVEETSTSVANQDPLEETLVEQAPDASATQEVEELEVEEPEEAPVAMAAVASPRASVGIESGASPNTQVEHAQTDFEKYIQSTSDNEAEQPPPPPPKDLPRPTSANSNVQSYFNPQGLQRPESIYSFSRASFSHQLTQLTSIPLPQPSSLEASIAAIPNAPLAVKSLTGSAAQIQIWIKKASDVLSGLDAEDEVEWAAAGGREGLDGIDKAITRFEGLMNIYVKAIEDVQLRDDICNVSADSLKTIVIQMDSILQSWADIKNRLRNVKEQVELAMEWEELWNTILGDVSAEVESLSRLLFEIEEKRHINMANAWAADQESNSGLDISELETIVEETPNNGSFSNSNRHSILFDAPPTLDTPLIQTPQDDSEHADLIAVFARIQPLRASLAFLPMRLSMFQCRAERIFPSACAEMEERRKGLEKSYRTLEADAEALRKEFSEDRWVLVFRNAGMQARKMFLSVERSIAKLQEALETGAHVHNPAGLAKRVESYEAKKQHYVPAIERVISLIEKGVKDQLTVNGETVNLLSDMASRMDALKRSVEVMDSSLTEYNVAPGQHLRDSISTIVTMDSPATSLIDTPGSSPPSSVVMTPANKGSGASMGSSSRRGSSVGSVARSTVAKVRRYSGIPQPTATLTVKKSAIPKPILTAPSPSKPSGLYTPTPAAKKVPRPPPPAKDNRPRWNSSVNTNDLEVGHVYKSNTPFRKSSAPGRTSRPLSMMSRRDFAVSPAPSTTRSPSRVSSRVSSRLASRSPNRTGSPTPNRSLLDPPPYSKLRRPPGAEGINNTPRNRQSFAGLSFGRSVSHDYNRGLLSPTKAERPGTALGHGGSRRISLLPLPRNKSGRDSSAGTRSKPSERPPWR</sequence>
<feature type="compositionally biased region" description="Acidic residues" evidence="2">
    <location>
        <begin position="335"/>
        <end position="346"/>
    </location>
</feature>
<evidence type="ECO:0000313" key="4">
    <source>
        <dbReference type="Proteomes" id="UP000006564"/>
    </source>
</evidence>
<feature type="region of interest" description="Disordered" evidence="2">
    <location>
        <begin position="288"/>
        <end position="348"/>
    </location>
</feature>
<feature type="compositionally biased region" description="Low complexity" evidence="2">
    <location>
        <begin position="119"/>
        <end position="143"/>
    </location>
</feature>
<dbReference type="KEGG" id="aor:AO090003000311"/>
<gene>
    <name evidence="3" type="ORF">AO090003000311</name>
</gene>
<dbReference type="Pfam" id="PF08580">
    <property type="entry name" value="KAR9"/>
    <property type="match status" value="1"/>
</dbReference>
<feature type="coiled-coil region" evidence="1">
    <location>
        <begin position="715"/>
        <end position="742"/>
    </location>
</feature>
<dbReference type="GO" id="GO:0030473">
    <property type="term" value="P:nuclear migration along microtubule"/>
    <property type="evidence" value="ECO:0007669"/>
    <property type="project" value="TreeGrafter"/>
</dbReference>
<dbReference type="GO" id="GO:0043332">
    <property type="term" value="C:mating projection tip"/>
    <property type="evidence" value="ECO:0007669"/>
    <property type="project" value="TreeGrafter"/>
</dbReference>
<feature type="region of interest" description="Disordered" evidence="2">
    <location>
        <begin position="220"/>
        <end position="242"/>
    </location>
</feature>
<keyword evidence="4" id="KW-1185">Reference proteome</keyword>
<feature type="region of interest" description="Disordered" evidence="2">
    <location>
        <begin position="879"/>
        <end position="922"/>
    </location>
</feature>
<feature type="region of interest" description="Disordered" evidence="2">
    <location>
        <begin position="950"/>
        <end position="1097"/>
    </location>
</feature>
<feature type="compositionally biased region" description="Low complexity" evidence="2">
    <location>
        <begin position="1030"/>
        <end position="1056"/>
    </location>
</feature>
<evidence type="ECO:0000256" key="1">
    <source>
        <dbReference type="SAM" id="Coils"/>
    </source>
</evidence>
<proteinExistence type="predicted"/>
<dbReference type="OMA" id="IWIKKAS"/>
<dbReference type="InterPro" id="IPR013889">
    <property type="entry name" value="Karyogamy_KAR9"/>
</dbReference>
<feature type="compositionally biased region" description="Polar residues" evidence="2">
    <location>
        <begin position="879"/>
        <end position="894"/>
    </location>
</feature>
<dbReference type="RefSeq" id="XP_023089912.1">
    <property type="nucleotide sequence ID" value="XM_023234830.1"/>
</dbReference>
<dbReference type="GeneID" id="5991495"/>
<feature type="compositionally biased region" description="Polar residues" evidence="2">
    <location>
        <begin position="1057"/>
        <end position="1067"/>
    </location>
</feature>
<dbReference type="Proteomes" id="UP000006564">
    <property type="component" value="Chromosome 2"/>
</dbReference>
<reference evidence="3 4" key="1">
    <citation type="journal article" date="2005" name="Nature">
        <title>Genome sequencing and analysis of Aspergillus oryzae.</title>
        <authorList>
            <person name="Machida M."/>
            <person name="Asai K."/>
            <person name="Sano M."/>
            <person name="Tanaka T."/>
            <person name="Kumagai T."/>
            <person name="Terai G."/>
            <person name="Kusumoto K."/>
            <person name="Arima T."/>
            <person name="Akita O."/>
            <person name="Kashiwagi Y."/>
            <person name="Abe K."/>
            <person name="Gomi K."/>
            <person name="Horiuchi H."/>
            <person name="Kitamoto K."/>
            <person name="Kobayashi T."/>
            <person name="Takeuchi M."/>
            <person name="Denning D.W."/>
            <person name="Galagan J.E."/>
            <person name="Nierman W.C."/>
            <person name="Yu J."/>
            <person name="Archer D.B."/>
            <person name="Bennett J.W."/>
            <person name="Bhatnagar D."/>
            <person name="Cleveland T.E."/>
            <person name="Fedorova N.D."/>
            <person name="Gotoh O."/>
            <person name="Horikawa H."/>
            <person name="Hosoyama A."/>
            <person name="Ichinomiya M."/>
            <person name="Igarashi R."/>
            <person name="Iwashita K."/>
            <person name="Juvvadi P.R."/>
            <person name="Kato M."/>
            <person name="Kato Y."/>
            <person name="Kin T."/>
            <person name="Kokubun A."/>
            <person name="Maeda H."/>
            <person name="Maeyama N."/>
            <person name="Maruyama J."/>
            <person name="Nagasaki H."/>
            <person name="Nakajima T."/>
            <person name="Oda K."/>
            <person name="Okada K."/>
            <person name="Paulsen I."/>
            <person name="Sakamoto K."/>
            <person name="Sawano T."/>
            <person name="Takahashi M."/>
            <person name="Takase K."/>
            <person name="Terabayashi Y."/>
            <person name="Wortman J."/>
            <person name="Yamada O."/>
            <person name="Yamagata Y."/>
            <person name="Anazawa H."/>
            <person name="Hata Y."/>
            <person name="Koide Y."/>
            <person name="Komori T."/>
            <person name="Koyama Y."/>
            <person name="Minetoki T."/>
            <person name="Suharnan S."/>
            <person name="Tanaka A."/>
            <person name="Isono K."/>
            <person name="Kuhara S."/>
            <person name="Ogasawara N."/>
            <person name="Kikuchi H."/>
        </authorList>
    </citation>
    <scope>NUCLEOTIDE SEQUENCE [LARGE SCALE GENOMIC DNA]</scope>
    <source>
        <strain evidence="4">ATCC 42149 / RIB 40</strain>
    </source>
</reference>
<feature type="region of interest" description="Disordered" evidence="2">
    <location>
        <begin position="119"/>
        <end position="174"/>
    </location>
</feature>
<feature type="compositionally biased region" description="Low complexity" evidence="2">
    <location>
        <begin position="901"/>
        <end position="922"/>
    </location>
</feature>
<dbReference type="GO" id="GO:0005816">
    <property type="term" value="C:spindle pole body"/>
    <property type="evidence" value="ECO:0007669"/>
    <property type="project" value="TreeGrafter"/>
</dbReference>
<feature type="region of interest" description="Disordered" evidence="2">
    <location>
        <begin position="1110"/>
        <end position="1164"/>
    </location>
</feature>
<name>Q2ULQ5_ASPOR</name>
<feature type="region of interest" description="Disordered" evidence="2">
    <location>
        <begin position="386"/>
        <end position="419"/>
    </location>
</feature>
<feature type="compositionally biased region" description="Polar residues" evidence="2">
    <location>
        <begin position="407"/>
        <end position="419"/>
    </location>
</feature>
<dbReference type="PANTHER" id="PTHR37271">
    <property type="entry name" value="KARYOGAMY PROTEIN KAR9"/>
    <property type="match status" value="1"/>
</dbReference>
<dbReference type="EMBL" id="BA000050">
    <property type="protein sequence ID" value="BAE57510.1"/>
    <property type="molecule type" value="Genomic_DNA"/>
</dbReference>
<feature type="region of interest" description="Disordered" evidence="2">
    <location>
        <begin position="45"/>
        <end position="70"/>
    </location>
</feature>
<dbReference type="EMBL" id="AP007155">
    <property type="protein sequence ID" value="BAE57510.1"/>
    <property type="molecule type" value="Genomic_DNA"/>
</dbReference>
<dbReference type="VEuPathDB" id="FungiDB:AO090003000311"/>
<evidence type="ECO:0000313" key="3">
    <source>
        <dbReference type="EMBL" id="BAE57510.1"/>
    </source>
</evidence>
<evidence type="ECO:0000256" key="2">
    <source>
        <dbReference type="SAM" id="MobiDB-lite"/>
    </source>
</evidence>
<dbReference type="AlphaFoldDB" id="Q2ULQ5"/>
<dbReference type="GO" id="GO:0005938">
    <property type="term" value="C:cell cortex"/>
    <property type="evidence" value="ECO:0007669"/>
    <property type="project" value="TreeGrafter"/>
</dbReference>
<feature type="compositionally biased region" description="Low complexity" evidence="2">
    <location>
        <begin position="153"/>
        <end position="163"/>
    </location>
</feature>
<dbReference type="GO" id="GO:0031578">
    <property type="term" value="P:mitotic spindle orientation checkpoint signaling"/>
    <property type="evidence" value="ECO:0007669"/>
    <property type="project" value="TreeGrafter"/>
</dbReference>
<dbReference type="PANTHER" id="PTHR37271:SF1">
    <property type="entry name" value="KARYOGAMY PROTEIN KAR9"/>
    <property type="match status" value="1"/>
</dbReference>